<evidence type="ECO:0000313" key="3">
    <source>
        <dbReference type="Proteomes" id="UP000594688"/>
    </source>
</evidence>
<dbReference type="InterPro" id="IPR027417">
    <property type="entry name" value="P-loop_NTPase"/>
</dbReference>
<dbReference type="InterPro" id="IPR011704">
    <property type="entry name" value="ATPase_dyneun-rel_AAA"/>
</dbReference>
<accession>A0A7T0BYT8</accession>
<proteinExistence type="predicted"/>
<reference evidence="2 3" key="1">
    <citation type="submission" date="2020-02" db="EMBL/GenBank/DDBJ databases">
        <title>Genomic and physiological characterization of two novel Nitrospinaceae genera.</title>
        <authorList>
            <person name="Mueller A.J."/>
            <person name="Jung M.-Y."/>
            <person name="Strachan C.R."/>
            <person name="Herbold C.W."/>
            <person name="Kirkegaard R.H."/>
            <person name="Daims H."/>
        </authorList>
    </citation>
    <scope>NUCLEOTIDE SEQUENCE [LARGE SCALE GENOMIC DNA]</scope>
    <source>
        <strain evidence="2">EB</strain>
    </source>
</reference>
<evidence type="ECO:0000259" key="1">
    <source>
        <dbReference type="Pfam" id="PF07728"/>
    </source>
</evidence>
<protein>
    <submittedName>
        <fullName evidence="2">AAA family ATPase</fullName>
    </submittedName>
</protein>
<dbReference type="Pfam" id="PF07728">
    <property type="entry name" value="AAA_5"/>
    <property type="match status" value="1"/>
</dbReference>
<dbReference type="Proteomes" id="UP000594688">
    <property type="component" value="Chromosome"/>
</dbReference>
<dbReference type="InterPro" id="IPR050764">
    <property type="entry name" value="CbbQ/NirQ/NorQ/GpvN"/>
</dbReference>
<dbReference type="KEGG" id="nli:G3M70_16285"/>
<dbReference type="AlphaFoldDB" id="A0A7T0BYT8"/>
<sequence length="318" mass="35818">MNQENKLQLETVTLGGVNLTLSPQDKSQPEWIGQEEILKQLLACWLVVAKEDMPLSPRIVGMPGIGKTTLGMVAARNRKQPLYIFQCTSDTRPEDLLITPVLSEQGKISYHASPLVTAMISGGICILDEGNRMNEKSWASLAPLLDHRRYVESIIAGIQIPAHKEFRCCVTMNQDESTFEIPDYILSRLQPTLSLGMPTEQDEMAILKYHLPFVRHDMVELTVQFLQKSHQLDLDFSPRDGLHILQYAVKRLAQDPEHPLSSDKAWKEAVEGILGEDALDLDKLAERKRRALGNERLPMGLGDFFFGEGDPLHPDLDR</sequence>
<organism evidence="2 3">
    <name type="scientific">Candidatus Nitronauta litoralis</name>
    <dbReference type="NCBI Taxonomy" id="2705533"/>
    <lineage>
        <taxon>Bacteria</taxon>
        <taxon>Pseudomonadati</taxon>
        <taxon>Nitrospinota/Tectimicrobiota group</taxon>
        <taxon>Nitrospinota</taxon>
        <taxon>Nitrospinia</taxon>
        <taxon>Nitrospinales</taxon>
        <taxon>Nitrospinaceae</taxon>
        <taxon>Candidatus Nitronauta</taxon>
    </lineage>
</organism>
<dbReference type="SUPFAM" id="SSF52540">
    <property type="entry name" value="P-loop containing nucleoside triphosphate hydrolases"/>
    <property type="match status" value="1"/>
</dbReference>
<feature type="domain" description="ATPase dynein-related AAA" evidence="1">
    <location>
        <begin position="59"/>
        <end position="188"/>
    </location>
</feature>
<dbReference type="PANTHER" id="PTHR42759">
    <property type="entry name" value="MOXR FAMILY PROTEIN"/>
    <property type="match status" value="1"/>
</dbReference>
<dbReference type="Gene3D" id="3.40.50.300">
    <property type="entry name" value="P-loop containing nucleotide triphosphate hydrolases"/>
    <property type="match status" value="1"/>
</dbReference>
<dbReference type="PANTHER" id="PTHR42759:SF6">
    <property type="entry name" value="REGULATORY PROTEIN-RELATED"/>
    <property type="match status" value="1"/>
</dbReference>
<dbReference type="EMBL" id="CP048685">
    <property type="protein sequence ID" value="QPJ63351.1"/>
    <property type="molecule type" value="Genomic_DNA"/>
</dbReference>
<gene>
    <name evidence="2" type="ORF">G3M70_16285</name>
</gene>
<evidence type="ECO:0000313" key="2">
    <source>
        <dbReference type="EMBL" id="QPJ63351.1"/>
    </source>
</evidence>
<dbReference type="GO" id="GO:0016887">
    <property type="term" value="F:ATP hydrolysis activity"/>
    <property type="evidence" value="ECO:0007669"/>
    <property type="project" value="InterPro"/>
</dbReference>
<name>A0A7T0BYT8_9BACT</name>
<dbReference type="GO" id="GO:0005524">
    <property type="term" value="F:ATP binding"/>
    <property type="evidence" value="ECO:0007669"/>
    <property type="project" value="InterPro"/>
</dbReference>